<keyword evidence="2" id="KW-0472">Membrane</keyword>
<keyword evidence="2" id="KW-0812">Transmembrane</keyword>
<accession>A0A3P7LS80</accession>
<evidence type="ECO:0000313" key="3">
    <source>
        <dbReference type="EMBL" id="VDN09101.1"/>
    </source>
</evidence>
<evidence type="ECO:0000313" key="4">
    <source>
        <dbReference type="Proteomes" id="UP000281553"/>
    </source>
</evidence>
<name>A0A3P7LS80_DIBLA</name>
<dbReference type="OrthoDB" id="6279671at2759"/>
<feature type="region of interest" description="Disordered" evidence="1">
    <location>
        <begin position="307"/>
        <end position="329"/>
    </location>
</feature>
<dbReference type="EMBL" id="UYRU01046402">
    <property type="protein sequence ID" value="VDN09101.1"/>
    <property type="molecule type" value="Genomic_DNA"/>
</dbReference>
<protein>
    <submittedName>
        <fullName evidence="3">Uncharacterized protein</fullName>
    </submittedName>
</protein>
<sequence>MYQEARETTAKAVELTLHEAMKEREKERIQFWREELPRQLDQARAAWLSSPEAQEALSATESVRIRSSLQAEFEGRLTAELTAQQQKLAAEHQLAVQGLKTELDALRSKIPPLITLVSAQTQTESSDTQSLLLEAEDHLSSVLSNTARALLRKAHNVIIEDVRGILTELQLLDKFGTALGSSNTSALSPEAAAEPVQNPLLTLLRLPEDISSPEPVLRCIRGLATAYSGASQNIPASSVSTPLPPAYLDTFREAGAPSPLQVVSAAPKTSRAPNVAPRIELTASAMEALLHIIDAVCTSTQSAFSEDSRKGRPVFSPQKMTAPSASQTPATQTINEVGNCFILFLTFISIIMSLLVSSV</sequence>
<dbReference type="Proteomes" id="UP000281553">
    <property type="component" value="Unassembled WGS sequence"/>
</dbReference>
<evidence type="ECO:0000256" key="1">
    <source>
        <dbReference type="SAM" id="MobiDB-lite"/>
    </source>
</evidence>
<gene>
    <name evidence="3" type="ORF">DILT_LOCUS4932</name>
</gene>
<keyword evidence="4" id="KW-1185">Reference proteome</keyword>
<feature type="compositionally biased region" description="Polar residues" evidence="1">
    <location>
        <begin position="318"/>
        <end position="329"/>
    </location>
</feature>
<keyword evidence="2" id="KW-1133">Transmembrane helix</keyword>
<organism evidence="3 4">
    <name type="scientific">Dibothriocephalus latus</name>
    <name type="common">Fish tapeworm</name>
    <name type="synonym">Diphyllobothrium latum</name>
    <dbReference type="NCBI Taxonomy" id="60516"/>
    <lineage>
        <taxon>Eukaryota</taxon>
        <taxon>Metazoa</taxon>
        <taxon>Spiralia</taxon>
        <taxon>Lophotrochozoa</taxon>
        <taxon>Platyhelminthes</taxon>
        <taxon>Cestoda</taxon>
        <taxon>Eucestoda</taxon>
        <taxon>Diphyllobothriidea</taxon>
        <taxon>Diphyllobothriidae</taxon>
        <taxon>Dibothriocephalus</taxon>
    </lineage>
</organism>
<proteinExistence type="predicted"/>
<evidence type="ECO:0000256" key="2">
    <source>
        <dbReference type="SAM" id="Phobius"/>
    </source>
</evidence>
<dbReference type="AlphaFoldDB" id="A0A3P7LS80"/>
<reference evidence="3 4" key="1">
    <citation type="submission" date="2018-11" db="EMBL/GenBank/DDBJ databases">
        <authorList>
            <consortium name="Pathogen Informatics"/>
        </authorList>
    </citation>
    <scope>NUCLEOTIDE SEQUENCE [LARGE SCALE GENOMIC DNA]</scope>
</reference>
<feature type="transmembrane region" description="Helical" evidence="2">
    <location>
        <begin position="341"/>
        <end position="358"/>
    </location>
</feature>